<comment type="caution">
    <text evidence="2">The sequence shown here is derived from an EMBL/GenBank/DDBJ whole genome shotgun (WGS) entry which is preliminary data.</text>
</comment>
<proteinExistence type="predicted"/>
<accession>A0A917CL73</accession>
<organism evidence="2 3">
    <name type="scientific">Paenibacillus albidus</name>
    <dbReference type="NCBI Taxonomy" id="2041023"/>
    <lineage>
        <taxon>Bacteria</taxon>
        <taxon>Bacillati</taxon>
        <taxon>Bacillota</taxon>
        <taxon>Bacilli</taxon>
        <taxon>Bacillales</taxon>
        <taxon>Paenibacillaceae</taxon>
        <taxon>Paenibacillus</taxon>
    </lineage>
</organism>
<name>A0A917CL73_9BACL</name>
<evidence type="ECO:0000256" key="1">
    <source>
        <dbReference type="SAM" id="MobiDB-lite"/>
    </source>
</evidence>
<dbReference type="Proteomes" id="UP000637643">
    <property type="component" value="Unassembled WGS sequence"/>
</dbReference>
<protein>
    <submittedName>
        <fullName evidence="2">Uncharacterized protein</fullName>
    </submittedName>
</protein>
<evidence type="ECO:0000313" key="2">
    <source>
        <dbReference type="EMBL" id="GGF91348.1"/>
    </source>
</evidence>
<keyword evidence="3" id="KW-1185">Reference proteome</keyword>
<feature type="region of interest" description="Disordered" evidence="1">
    <location>
        <begin position="39"/>
        <end position="58"/>
    </location>
</feature>
<sequence>MLEHPYIIEKLEEYREREAGGRLLRRIRNCTRRLMKSETGFTHEKRSSGGDSEIICYK</sequence>
<gene>
    <name evidence="2" type="ORF">GCM10010912_40470</name>
</gene>
<dbReference type="EMBL" id="BMKR01000018">
    <property type="protein sequence ID" value="GGF91348.1"/>
    <property type="molecule type" value="Genomic_DNA"/>
</dbReference>
<reference evidence="2" key="2">
    <citation type="submission" date="2020-09" db="EMBL/GenBank/DDBJ databases">
        <authorList>
            <person name="Sun Q."/>
            <person name="Zhou Y."/>
        </authorList>
    </citation>
    <scope>NUCLEOTIDE SEQUENCE</scope>
    <source>
        <strain evidence="2">CGMCC 1.16134</strain>
    </source>
</reference>
<reference evidence="2" key="1">
    <citation type="journal article" date="2014" name="Int. J. Syst. Evol. Microbiol.">
        <title>Complete genome sequence of Corynebacterium casei LMG S-19264T (=DSM 44701T), isolated from a smear-ripened cheese.</title>
        <authorList>
            <consortium name="US DOE Joint Genome Institute (JGI-PGF)"/>
            <person name="Walter F."/>
            <person name="Albersmeier A."/>
            <person name="Kalinowski J."/>
            <person name="Ruckert C."/>
        </authorList>
    </citation>
    <scope>NUCLEOTIDE SEQUENCE</scope>
    <source>
        <strain evidence="2">CGMCC 1.16134</strain>
    </source>
</reference>
<dbReference type="AlphaFoldDB" id="A0A917CL73"/>
<evidence type="ECO:0000313" key="3">
    <source>
        <dbReference type="Proteomes" id="UP000637643"/>
    </source>
</evidence>